<evidence type="ECO:0000313" key="1">
    <source>
        <dbReference type="EMBL" id="MDK8602391.1"/>
    </source>
</evidence>
<organism evidence="1 2">
    <name type="scientific">Trueperella bernardiae</name>
    <dbReference type="NCBI Taxonomy" id="59561"/>
    <lineage>
        <taxon>Bacteria</taxon>
        <taxon>Bacillati</taxon>
        <taxon>Actinomycetota</taxon>
        <taxon>Actinomycetes</taxon>
        <taxon>Actinomycetales</taxon>
        <taxon>Actinomycetaceae</taxon>
        <taxon>Trueperella</taxon>
    </lineage>
</organism>
<protein>
    <submittedName>
        <fullName evidence="1">Uncharacterized protein</fullName>
    </submittedName>
</protein>
<dbReference type="Proteomes" id="UP001225576">
    <property type="component" value="Unassembled WGS sequence"/>
</dbReference>
<dbReference type="RefSeq" id="WP_285170784.1">
    <property type="nucleotide sequence ID" value="NZ_JASPDQ010000020.1"/>
</dbReference>
<accession>A0AAW6ZLI8</accession>
<reference evidence="1" key="1">
    <citation type="submission" date="2023-05" db="EMBL/GenBank/DDBJ databases">
        <title>Genomic Catalog of Human Bladder Bacteria.</title>
        <authorList>
            <person name="Du J."/>
        </authorList>
    </citation>
    <scope>NUCLEOTIDE SEQUENCE</scope>
    <source>
        <strain evidence="1">UMB1304A</strain>
    </source>
</reference>
<sequence length="71" mass="8044">MPHRPCPACELHNGESHDAARLTGTECADEFWSVWRNILRYDDGDPGQGEAIQQANTWLRFATHPHALEES</sequence>
<dbReference type="AlphaFoldDB" id="A0AAW6ZLI8"/>
<comment type="caution">
    <text evidence="1">The sequence shown here is derived from an EMBL/GenBank/DDBJ whole genome shotgun (WGS) entry which is preliminary data.</text>
</comment>
<gene>
    <name evidence="1" type="ORF">QP858_07975</name>
</gene>
<proteinExistence type="predicted"/>
<dbReference type="EMBL" id="JASPDQ010000020">
    <property type="protein sequence ID" value="MDK8602391.1"/>
    <property type="molecule type" value="Genomic_DNA"/>
</dbReference>
<evidence type="ECO:0000313" key="2">
    <source>
        <dbReference type="Proteomes" id="UP001225576"/>
    </source>
</evidence>
<name>A0AAW6ZLI8_9ACTO</name>